<evidence type="ECO:0000313" key="3">
    <source>
        <dbReference type="Proteomes" id="UP000004263"/>
    </source>
</evidence>
<name>Q1N2G5_9GAMM</name>
<feature type="transmembrane region" description="Helical" evidence="1">
    <location>
        <begin position="20"/>
        <end position="38"/>
    </location>
</feature>
<keyword evidence="1" id="KW-0812">Transmembrane</keyword>
<reference evidence="2 3" key="1">
    <citation type="submission" date="2006-03" db="EMBL/GenBank/DDBJ databases">
        <authorList>
            <person name="Pinhassi J."/>
            <person name="Pedros-Alio C."/>
            <person name="Ferriera S."/>
            <person name="Johnson J."/>
            <person name="Kravitz S."/>
            <person name="Halpern A."/>
            <person name="Remington K."/>
            <person name="Beeson K."/>
            <person name="Tran B."/>
            <person name="Rogers Y.-H."/>
            <person name="Friedman R."/>
            <person name="Venter J.C."/>
        </authorList>
    </citation>
    <scope>NUCLEOTIDE SEQUENCE [LARGE SCALE GENOMIC DNA]</scope>
    <source>
        <strain evidence="2 3">RED65</strain>
    </source>
</reference>
<dbReference type="Proteomes" id="UP000004263">
    <property type="component" value="Unassembled WGS sequence"/>
</dbReference>
<sequence length="168" mass="17034">MAMTCNQTTLQQAKAQGFTLIELIMVIVILGILSAFALPKFADFTGDAESSSIEGAKGTVRSASAIAHAACLATDNCNASAATSNVTLEGVSVAMVYGYPSVAGIQDASALDGYALTVDGTDLIVSINTSDGSPCFTYSQATQTGTNPISAPTISAVATFDSANTECN</sequence>
<dbReference type="HOGENOM" id="CLU_098637_3_2_6"/>
<dbReference type="InterPro" id="IPR012902">
    <property type="entry name" value="N_methyl_site"/>
</dbReference>
<evidence type="ECO:0000256" key="1">
    <source>
        <dbReference type="SAM" id="Phobius"/>
    </source>
</evidence>
<protein>
    <submittedName>
        <fullName evidence="2">Type II secretory pathway, pseudopilin PulG</fullName>
    </submittedName>
</protein>
<accession>Q1N2G5</accession>
<dbReference type="RefSeq" id="WP_007018251.1">
    <property type="nucleotide sequence ID" value="NZ_CH724116.1"/>
</dbReference>
<organism evidence="2 3">
    <name type="scientific">Bermanella marisrubri</name>
    <dbReference type="NCBI Taxonomy" id="207949"/>
    <lineage>
        <taxon>Bacteria</taxon>
        <taxon>Pseudomonadati</taxon>
        <taxon>Pseudomonadota</taxon>
        <taxon>Gammaproteobacteria</taxon>
        <taxon>Oceanospirillales</taxon>
        <taxon>Oceanospirillaceae</taxon>
        <taxon>Bermanella</taxon>
    </lineage>
</organism>
<keyword evidence="1" id="KW-1133">Transmembrane helix</keyword>
<dbReference type="STRING" id="207949.RED65_16431"/>
<keyword evidence="3" id="KW-1185">Reference proteome</keyword>
<dbReference type="SUPFAM" id="SSF54523">
    <property type="entry name" value="Pili subunits"/>
    <property type="match status" value="1"/>
</dbReference>
<dbReference type="AlphaFoldDB" id="Q1N2G5"/>
<dbReference type="PROSITE" id="PS00409">
    <property type="entry name" value="PROKAR_NTER_METHYL"/>
    <property type="match status" value="1"/>
</dbReference>
<dbReference type="Pfam" id="PF07963">
    <property type="entry name" value="N_methyl"/>
    <property type="match status" value="1"/>
</dbReference>
<dbReference type="InterPro" id="IPR045584">
    <property type="entry name" value="Pilin-like"/>
</dbReference>
<dbReference type="Gene3D" id="3.30.700.10">
    <property type="entry name" value="Glycoprotein, Type 4 Pilin"/>
    <property type="match status" value="1"/>
</dbReference>
<gene>
    <name evidence="2" type="ORF">RED65_16431</name>
</gene>
<proteinExistence type="predicted"/>
<evidence type="ECO:0000313" key="2">
    <source>
        <dbReference type="EMBL" id="EAT12442.1"/>
    </source>
</evidence>
<keyword evidence="1" id="KW-0472">Membrane</keyword>
<comment type="caution">
    <text evidence="2">The sequence shown here is derived from an EMBL/GenBank/DDBJ whole genome shotgun (WGS) entry which is preliminary data.</text>
</comment>
<dbReference type="NCBIfam" id="TIGR02532">
    <property type="entry name" value="IV_pilin_GFxxxE"/>
    <property type="match status" value="1"/>
</dbReference>
<dbReference type="EMBL" id="AAQH01000007">
    <property type="protein sequence ID" value="EAT12442.1"/>
    <property type="molecule type" value="Genomic_DNA"/>
</dbReference>